<dbReference type="AlphaFoldDB" id="A0A4R5ADK5"/>
<reference evidence="2 3" key="1">
    <citation type="submission" date="2019-03" db="EMBL/GenBank/DDBJ databases">
        <title>Draft genome sequences of novel Actinobacteria.</title>
        <authorList>
            <person name="Sahin N."/>
            <person name="Ay H."/>
            <person name="Saygin H."/>
        </authorList>
    </citation>
    <scope>NUCLEOTIDE SEQUENCE [LARGE SCALE GENOMIC DNA]</scope>
    <source>
        <strain evidence="2 3">H3C3</strain>
    </source>
</reference>
<evidence type="ECO:0000313" key="2">
    <source>
        <dbReference type="EMBL" id="TDD69785.1"/>
    </source>
</evidence>
<protein>
    <submittedName>
        <fullName evidence="2">Uncharacterized protein</fullName>
    </submittedName>
</protein>
<dbReference type="EMBL" id="SMKU01000315">
    <property type="protein sequence ID" value="TDD69785.1"/>
    <property type="molecule type" value="Genomic_DNA"/>
</dbReference>
<dbReference type="OrthoDB" id="3577809at2"/>
<dbReference type="RefSeq" id="WP_131901827.1">
    <property type="nucleotide sequence ID" value="NZ_SMKU01000315.1"/>
</dbReference>
<name>A0A4R5ADK5_9ACTN</name>
<gene>
    <name evidence="2" type="ORF">E1298_37160</name>
</gene>
<dbReference type="Proteomes" id="UP000294513">
    <property type="component" value="Unassembled WGS sequence"/>
</dbReference>
<proteinExistence type="predicted"/>
<comment type="caution">
    <text evidence="2">The sequence shown here is derived from an EMBL/GenBank/DDBJ whole genome shotgun (WGS) entry which is preliminary data.</text>
</comment>
<evidence type="ECO:0000313" key="3">
    <source>
        <dbReference type="Proteomes" id="UP000294513"/>
    </source>
</evidence>
<organism evidence="2 3">
    <name type="scientific">Actinomadura rubrisoli</name>
    <dbReference type="NCBI Taxonomy" id="2530368"/>
    <lineage>
        <taxon>Bacteria</taxon>
        <taxon>Bacillati</taxon>
        <taxon>Actinomycetota</taxon>
        <taxon>Actinomycetes</taxon>
        <taxon>Streptosporangiales</taxon>
        <taxon>Thermomonosporaceae</taxon>
        <taxon>Actinomadura</taxon>
    </lineage>
</organism>
<keyword evidence="3" id="KW-1185">Reference proteome</keyword>
<accession>A0A4R5ADK5</accession>
<feature type="region of interest" description="Disordered" evidence="1">
    <location>
        <begin position="1"/>
        <end position="26"/>
    </location>
</feature>
<sequence length="88" mass="10046">MGKYPGKDSDLTLTFHTKDPDSGHGKECETFYTTDLESWIVQGKKRGPNVRAQLANLAEDETFLEISDRTMAAFVQRYVKERYGIDLN</sequence>
<evidence type="ECO:0000256" key="1">
    <source>
        <dbReference type="SAM" id="MobiDB-lite"/>
    </source>
</evidence>